<accession>A0A6P1NGC5</accession>
<dbReference type="EMBL" id="CP047652">
    <property type="protein sequence ID" value="QHI96283.1"/>
    <property type="molecule type" value="Genomic_DNA"/>
</dbReference>
<dbReference type="KEGG" id="bomb:GT348_00020"/>
<evidence type="ECO:0000256" key="4">
    <source>
        <dbReference type="ARBA" id="ARBA00022692"/>
    </source>
</evidence>
<keyword evidence="11" id="KW-1185">Reference proteome</keyword>
<evidence type="ECO:0000256" key="6">
    <source>
        <dbReference type="ARBA" id="ARBA00022989"/>
    </source>
</evidence>
<sequence length="246" mass="27863">MKGETPTLAVIVTVLNEAENILPVCEEISVALSSLPCYEVIFVNDGSEDATLERLIEARRLFLPQLRILNHSHCLGKSASLRTAISHARAPWIATMDGDGQDDPNEIPKLYQLALKCAQNGEAPLIVGVRRKRRDRISRRFATRFANGLRRRFLNDQCPDTGAPLKVFLREKFLELPQFEGLHRFLPALMGSYGVTLHCLTVTHRPRLHGTSKYTNLNRALVGIRDLLGVKWLQKRTRYSREPTEL</sequence>
<proteinExistence type="predicted"/>
<reference evidence="10 11" key="1">
    <citation type="submission" date="2020-01" db="EMBL/GenBank/DDBJ databases">
        <title>Genome sequencing of strain KACC 21507.</title>
        <authorList>
            <person name="Heo J."/>
            <person name="Kim S.-J."/>
            <person name="Kim J.-S."/>
            <person name="Hong S.-B."/>
            <person name="Kwon S.-W."/>
        </authorList>
    </citation>
    <scope>NUCLEOTIDE SEQUENCE [LARGE SCALE GENOMIC DNA]</scope>
    <source>
        <strain evidence="10 11">KACC 21507</strain>
    </source>
</reference>
<protein>
    <submittedName>
        <fullName evidence="10">Glycosyltransferase</fullName>
    </submittedName>
</protein>
<dbReference type="KEGG" id="bomb:GT348_08660"/>
<dbReference type="InterPro" id="IPR001173">
    <property type="entry name" value="Glyco_trans_2-like"/>
</dbReference>
<evidence type="ECO:0000256" key="1">
    <source>
        <dbReference type="ARBA" id="ARBA00022475"/>
    </source>
</evidence>
<keyword evidence="7" id="KW-0472">Membrane</keyword>
<dbReference type="Proteomes" id="UP000463975">
    <property type="component" value="Chromosome"/>
</dbReference>
<dbReference type="GO" id="GO:0009103">
    <property type="term" value="P:lipopolysaccharide biosynthetic process"/>
    <property type="evidence" value="ECO:0007669"/>
    <property type="project" value="UniProtKB-KW"/>
</dbReference>
<feature type="domain" description="Glycosyltransferase 2-like" evidence="8">
    <location>
        <begin position="10"/>
        <end position="173"/>
    </location>
</feature>
<keyword evidence="6" id="KW-1133">Transmembrane helix</keyword>
<keyword evidence="4" id="KW-0812">Transmembrane</keyword>
<dbReference type="SUPFAM" id="SSF53448">
    <property type="entry name" value="Nucleotide-diphospho-sugar transferases"/>
    <property type="match status" value="1"/>
</dbReference>
<dbReference type="CDD" id="cd04179">
    <property type="entry name" value="DPM_DPG-synthase_like"/>
    <property type="match status" value="1"/>
</dbReference>
<organism evidence="10 11">
    <name type="scientific">Aristophania vespae</name>
    <dbReference type="NCBI Taxonomy" id="2697033"/>
    <lineage>
        <taxon>Bacteria</taxon>
        <taxon>Pseudomonadati</taxon>
        <taxon>Pseudomonadota</taxon>
        <taxon>Alphaproteobacteria</taxon>
        <taxon>Acetobacterales</taxon>
        <taxon>Acetobacteraceae</taxon>
        <taxon>Aristophania</taxon>
    </lineage>
</organism>
<name>A0A6P1NGC5_9PROT</name>
<keyword evidence="5" id="KW-0448">Lipopolysaccharide biosynthesis</keyword>
<evidence type="ECO:0000313" key="10">
    <source>
        <dbReference type="EMBL" id="QHI96283.1"/>
    </source>
</evidence>
<evidence type="ECO:0000256" key="7">
    <source>
        <dbReference type="ARBA" id="ARBA00023136"/>
    </source>
</evidence>
<dbReference type="GO" id="GO:0099621">
    <property type="term" value="F:undecaprenyl-phosphate 4-deoxy-4-formamido-L-arabinose transferase activity"/>
    <property type="evidence" value="ECO:0007669"/>
    <property type="project" value="TreeGrafter"/>
</dbReference>
<dbReference type="GO" id="GO:0005886">
    <property type="term" value="C:plasma membrane"/>
    <property type="evidence" value="ECO:0007669"/>
    <property type="project" value="TreeGrafter"/>
</dbReference>
<dbReference type="EMBL" id="CP047652">
    <property type="protein sequence ID" value="QHI94934.1"/>
    <property type="molecule type" value="Genomic_DNA"/>
</dbReference>
<dbReference type="PANTHER" id="PTHR48090:SF3">
    <property type="entry name" value="UNDECAPRENYL-PHOSPHATE 4-DEOXY-4-FORMAMIDO-L-ARABINOSE TRANSFERASE"/>
    <property type="match status" value="1"/>
</dbReference>
<evidence type="ECO:0000313" key="11">
    <source>
        <dbReference type="Proteomes" id="UP000463975"/>
    </source>
</evidence>
<dbReference type="InterPro" id="IPR029044">
    <property type="entry name" value="Nucleotide-diphossugar_trans"/>
</dbReference>
<keyword evidence="2" id="KW-0328">Glycosyltransferase</keyword>
<dbReference type="PANTHER" id="PTHR48090">
    <property type="entry name" value="UNDECAPRENYL-PHOSPHATE 4-DEOXY-4-FORMAMIDO-L-ARABINOSE TRANSFERASE-RELATED"/>
    <property type="match status" value="1"/>
</dbReference>
<evidence type="ECO:0000313" key="9">
    <source>
        <dbReference type="EMBL" id="QHI94934.1"/>
    </source>
</evidence>
<dbReference type="Gene3D" id="3.90.550.10">
    <property type="entry name" value="Spore Coat Polysaccharide Biosynthesis Protein SpsA, Chain A"/>
    <property type="match status" value="1"/>
</dbReference>
<evidence type="ECO:0000256" key="3">
    <source>
        <dbReference type="ARBA" id="ARBA00022679"/>
    </source>
</evidence>
<keyword evidence="1" id="KW-1003">Cell membrane</keyword>
<keyword evidence="3 10" id="KW-0808">Transferase</keyword>
<dbReference type="RefSeq" id="WP_160618012.1">
    <property type="nucleotide sequence ID" value="NZ_CP047652.1"/>
</dbReference>
<gene>
    <name evidence="9" type="ORF">GT348_00020</name>
    <name evidence="10" type="ORF">GT348_08660</name>
</gene>
<evidence type="ECO:0000259" key="8">
    <source>
        <dbReference type="Pfam" id="PF00535"/>
    </source>
</evidence>
<evidence type="ECO:0000256" key="5">
    <source>
        <dbReference type="ARBA" id="ARBA00022985"/>
    </source>
</evidence>
<dbReference type="InterPro" id="IPR050256">
    <property type="entry name" value="Glycosyltransferase_2"/>
</dbReference>
<evidence type="ECO:0000256" key="2">
    <source>
        <dbReference type="ARBA" id="ARBA00022676"/>
    </source>
</evidence>
<dbReference type="Pfam" id="PF00535">
    <property type="entry name" value="Glycos_transf_2"/>
    <property type="match status" value="1"/>
</dbReference>
<dbReference type="AlphaFoldDB" id="A0A6P1NGC5"/>